<gene>
    <name evidence="2" type="ORF">DWB77_00703</name>
</gene>
<evidence type="ECO:0000256" key="1">
    <source>
        <dbReference type="SAM" id="SignalP"/>
    </source>
</evidence>
<dbReference type="Proteomes" id="UP000271554">
    <property type="component" value="Chromosome"/>
</dbReference>
<evidence type="ECO:0000313" key="3">
    <source>
        <dbReference type="Proteomes" id="UP000271554"/>
    </source>
</evidence>
<evidence type="ECO:0008006" key="4">
    <source>
        <dbReference type="Google" id="ProtNLM"/>
    </source>
</evidence>
<dbReference type="AlphaFoldDB" id="A0A387H4F1"/>
<organism evidence="2 3">
    <name type="scientific">Streptomyces hundungensis</name>
    <dbReference type="NCBI Taxonomy" id="1077946"/>
    <lineage>
        <taxon>Bacteria</taxon>
        <taxon>Bacillati</taxon>
        <taxon>Actinomycetota</taxon>
        <taxon>Actinomycetes</taxon>
        <taxon>Kitasatosporales</taxon>
        <taxon>Streptomycetaceae</taxon>
        <taxon>Streptomyces</taxon>
    </lineage>
</organism>
<proteinExistence type="predicted"/>
<evidence type="ECO:0000313" key="2">
    <source>
        <dbReference type="EMBL" id="AYG78595.1"/>
    </source>
</evidence>
<feature type="signal peptide" evidence="1">
    <location>
        <begin position="1"/>
        <end position="30"/>
    </location>
</feature>
<protein>
    <recommendedName>
        <fullName evidence="4">Peptidase inhibitor family I36</fullName>
    </recommendedName>
</protein>
<dbReference type="Pfam" id="PF03995">
    <property type="entry name" value="Inhibitor_I36"/>
    <property type="match status" value="1"/>
</dbReference>
<dbReference type="EMBL" id="CP032698">
    <property type="protein sequence ID" value="AYG78595.1"/>
    <property type="molecule type" value="Genomic_DNA"/>
</dbReference>
<keyword evidence="3" id="KW-1185">Reference proteome</keyword>
<feature type="chain" id="PRO_5017193796" description="Peptidase inhibitor family I36" evidence="1">
    <location>
        <begin position="31"/>
        <end position="72"/>
    </location>
</feature>
<reference evidence="2 3" key="1">
    <citation type="submission" date="2018-10" db="EMBL/GenBank/DDBJ databases">
        <title>Relationship between Morphology and Antimicrobial Activity in Streptomyces.</title>
        <authorList>
            <person name="Kang H.J."/>
            <person name="Kim S.B."/>
        </authorList>
    </citation>
    <scope>NUCLEOTIDE SEQUENCE [LARGE SCALE GENOMIC DNA]</scope>
    <source>
        <strain evidence="2 3">BH38</strain>
    </source>
</reference>
<dbReference type="RefSeq" id="WP_120719829.1">
    <property type="nucleotide sequence ID" value="NZ_CP032698.1"/>
</dbReference>
<dbReference type="OrthoDB" id="3541237at2"/>
<accession>A0A387H4F1</accession>
<keyword evidence="1" id="KW-0732">Signal</keyword>
<name>A0A387H4F1_9ACTN</name>
<sequence length="72" mass="7835">MPFRNSLLMSLAATGLAVGGLLASPSAATAQPQSTQAPSDCPKGYFCGYKDPNYKHLAFRFKDCYMQKIRMA</sequence>
<dbReference type="KEGG" id="shun:DWB77_00703"/>